<protein>
    <submittedName>
        <fullName evidence="2">LUD domain-containing protein</fullName>
    </submittedName>
</protein>
<keyword evidence="4" id="KW-1185">Reference proteome</keyword>
<dbReference type="InterPro" id="IPR037171">
    <property type="entry name" value="NagB/RpiA_transferase-like"/>
</dbReference>
<evidence type="ECO:0000313" key="2">
    <source>
        <dbReference type="EMBL" id="MDY5141202.1"/>
    </source>
</evidence>
<comment type="caution">
    <text evidence="2">The sequence shown here is derived from an EMBL/GenBank/DDBJ whole genome shotgun (WGS) entry which is preliminary data.</text>
</comment>
<dbReference type="Proteomes" id="UP001284901">
    <property type="component" value="Unassembled WGS sequence"/>
</dbReference>
<evidence type="ECO:0000313" key="4">
    <source>
        <dbReference type="Proteomes" id="UP001284901"/>
    </source>
</evidence>
<dbReference type="Pfam" id="PF02589">
    <property type="entry name" value="LUD_dom"/>
    <property type="match status" value="1"/>
</dbReference>
<dbReference type="RefSeq" id="WP_087071230.1">
    <property type="nucleotide sequence ID" value="NZ_CAUPFC010000012.1"/>
</dbReference>
<dbReference type="PANTHER" id="PTHR43682:SF1">
    <property type="entry name" value="LACTATE UTILIZATION PROTEIN C"/>
    <property type="match status" value="1"/>
</dbReference>
<dbReference type="InterPro" id="IPR024185">
    <property type="entry name" value="FTHF_cligase-like_sf"/>
</dbReference>
<evidence type="ECO:0000313" key="3">
    <source>
        <dbReference type="EMBL" id="MDY5146694.1"/>
    </source>
</evidence>
<feature type="domain" description="LUD" evidence="1">
    <location>
        <begin position="111"/>
        <end position="214"/>
    </location>
</feature>
<dbReference type="GeneID" id="92813346"/>
<dbReference type="PANTHER" id="PTHR43682">
    <property type="entry name" value="LACTATE UTILIZATION PROTEIN C"/>
    <property type="match status" value="1"/>
</dbReference>
<evidence type="ECO:0000259" key="1">
    <source>
        <dbReference type="Pfam" id="PF02589"/>
    </source>
</evidence>
<dbReference type="EMBL" id="JAWNFY010000017">
    <property type="protein sequence ID" value="MDY5146694.1"/>
    <property type="molecule type" value="Genomic_DNA"/>
</dbReference>
<evidence type="ECO:0000313" key="5">
    <source>
        <dbReference type="Proteomes" id="UP001288320"/>
    </source>
</evidence>
<dbReference type="AlphaFoldDB" id="A0AAW9HP00"/>
<accession>A0AAW9HP00</accession>
<reference evidence="2 4" key="1">
    <citation type="submission" date="2023-10" db="EMBL/GenBank/DDBJ databases">
        <title>Whole Genome based description of the genera Actinobaculum and Actinotignum reveals a complex phylogenetic relationship within the species included in the genus Actinotignum.</title>
        <authorList>
            <person name="Jensen C.S."/>
            <person name="Dargis R."/>
            <person name="Kemp M."/>
            <person name="Christensen J.J."/>
        </authorList>
    </citation>
    <scope>NUCLEOTIDE SEQUENCE</scope>
    <source>
        <strain evidence="3 4">SLA_B089</strain>
        <strain evidence="2">SLA_B245</strain>
    </source>
</reference>
<dbReference type="SUPFAM" id="SSF100950">
    <property type="entry name" value="NagB/RpiA/CoA transferase-like"/>
    <property type="match status" value="1"/>
</dbReference>
<dbReference type="InterPro" id="IPR003741">
    <property type="entry name" value="LUD_dom"/>
</dbReference>
<proteinExistence type="predicted"/>
<name>A0AAW9HP00_9ACTO</name>
<sequence length="216" mass="23092">MTSARDEIFARIRSALGDVPSQDPEESAISWEYNQPTAIEGDIVDYFLELVADYKAEVERVEPEAVPAAIVAHLHAIGARSVVLPAGLDSAWRAAIAADGFQIYDDDNLSARQLNEIDAVVTAAAVGVANTGTFAMDHRADQGRRALTLVPDAHVCVLRADQVVSNTPEAMTRLQDSVRDGQPITFVAGPSATSDIELSRVEGVHGPRQLHVLVAG</sequence>
<gene>
    <name evidence="2" type="ORF">R6G74_07790</name>
    <name evidence="3" type="ORF">R6P33_06660</name>
</gene>
<dbReference type="Gene3D" id="3.40.50.10420">
    <property type="entry name" value="NagB/RpiA/CoA transferase-like"/>
    <property type="match status" value="1"/>
</dbReference>
<dbReference type="EMBL" id="JAWNFV010000017">
    <property type="protein sequence ID" value="MDY5141202.1"/>
    <property type="molecule type" value="Genomic_DNA"/>
</dbReference>
<organism evidence="2 5">
    <name type="scientific">Actinotignum timonense</name>
    <dbReference type="NCBI Taxonomy" id="1870995"/>
    <lineage>
        <taxon>Bacteria</taxon>
        <taxon>Bacillati</taxon>
        <taxon>Actinomycetota</taxon>
        <taxon>Actinomycetes</taxon>
        <taxon>Actinomycetales</taxon>
        <taxon>Actinomycetaceae</taxon>
        <taxon>Actinotignum</taxon>
    </lineage>
</organism>
<dbReference type="Proteomes" id="UP001288320">
    <property type="component" value="Unassembled WGS sequence"/>
</dbReference>